<dbReference type="InterPro" id="IPR010982">
    <property type="entry name" value="Lambda_DNA-bd_dom_sf"/>
</dbReference>
<dbReference type="SUPFAM" id="SSF53822">
    <property type="entry name" value="Periplasmic binding protein-like I"/>
    <property type="match status" value="1"/>
</dbReference>
<accession>A0AB73T0Z4</accession>
<dbReference type="GO" id="GO:0000976">
    <property type="term" value="F:transcription cis-regulatory region binding"/>
    <property type="evidence" value="ECO:0007669"/>
    <property type="project" value="TreeGrafter"/>
</dbReference>
<evidence type="ECO:0000259" key="4">
    <source>
        <dbReference type="PROSITE" id="PS50932"/>
    </source>
</evidence>
<evidence type="ECO:0000256" key="2">
    <source>
        <dbReference type="ARBA" id="ARBA00023125"/>
    </source>
</evidence>
<keyword evidence="1" id="KW-0805">Transcription regulation</keyword>
<dbReference type="SMART" id="SM00354">
    <property type="entry name" value="HTH_LACI"/>
    <property type="match status" value="1"/>
</dbReference>
<protein>
    <submittedName>
        <fullName evidence="5">LacI family repressor for deo operon, udp, cdd, tsx, nupC, and nupG</fullName>
    </submittedName>
</protein>
<dbReference type="CDD" id="cd01392">
    <property type="entry name" value="HTH_LacI"/>
    <property type="match status" value="1"/>
</dbReference>
<dbReference type="EMBL" id="QGGY01000012">
    <property type="protein sequence ID" value="PWJ73551.1"/>
    <property type="molecule type" value="Genomic_DNA"/>
</dbReference>
<proteinExistence type="predicted"/>
<evidence type="ECO:0000313" key="6">
    <source>
        <dbReference type="Proteomes" id="UP000245412"/>
    </source>
</evidence>
<dbReference type="Gene3D" id="1.10.260.40">
    <property type="entry name" value="lambda repressor-like DNA-binding domains"/>
    <property type="match status" value="1"/>
</dbReference>
<sequence length="346" mass="38675">MNVKNKKATVAKIAEASGTSSATVSRVLNHPSMVNEKTLKKIHAAMKELNYPRREPAAKDNASGNLILVITSDPANMFYSDIEKGIRTSAAFHKSHVMFCHDPIDDSTMHYISEQIKRGMVQGLIFCTPTKPEYLELLSASTPIVQCTEFISPDYSYVGINNYEAARAVLNHIYFLGYRKILFVNGPLEYRYARERQDAFVQFAKEVNIPYESPYIVNIPRIDYDMAYVTLTQLLMSENRPDAIFATSDIFAIAASKAAAHFHIKVPDELAIVGFDNISLLSAIATPTITSLSQPRFQMGYTAADILFEAMHSKEPDSKPKHILLGTELIIRESSTLTALQQRSLL</sequence>
<dbReference type="Proteomes" id="UP000245412">
    <property type="component" value="Unassembled WGS sequence"/>
</dbReference>
<organism evidence="5 6">
    <name type="scientific">Murimonas intestini</name>
    <dbReference type="NCBI Taxonomy" id="1337051"/>
    <lineage>
        <taxon>Bacteria</taxon>
        <taxon>Bacillati</taxon>
        <taxon>Bacillota</taxon>
        <taxon>Clostridia</taxon>
        <taxon>Lachnospirales</taxon>
        <taxon>Lachnospiraceae</taxon>
        <taxon>Murimonas</taxon>
    </lineage>
</organism>
<evidence type="ECO:0000256" key="3">
    <source>
        <dbReference type="ARBA" id="ARBA00023163"/>
    </source>
</evidence>
<dbReference type="InterPro" id="IPR000843">
    <property type="entry name" value="HTH_LacI"/>
</dbReference>
<feature type="domain" description="HTH lacI-type" evidence="4">
    <location>
        <begin position="8"/>
        <end position="62"/>
    </location>
</feature>
<dbReference type="Pfam" id="PF13377">
    <property type="entry name" value="Peripla_BP_3"/>
    <property type="match status" value="1"/>
</dbReference>
<dbReference type="AlphaFoldDB" id="A0AB73T0Z4"/>
<gene>
    <name evidence="5" type="ORF">C7383_112126</name>
</gene>
<dbReference type="InterPro" id="IPR046335">
    <property type="entry name" value="LacI/GalR-like_sensor"/>
</dbReference>
<dbReference type="Pfam" id="PF00356">
    <property type="entry name" value="LacI"/>
    <property type="match status" value="1"/>
</dbReference>
<keyword evidence="3" id="KW-0804">Transcription</keyword>
<dbReference type="InterPro" id="IPR028082">
    <property type="entry name" value="Peripla_BP_I"/>
</dbReference>
<dbReference type="PANTHER" id="PTHR30146:SF154">
    <property type="entry name" value="TRANSCRIPTION REGULATOR, MEMBER OF GALR FAMILY"/>
    <property type="match status" value="1"/>
</dbReference>
<dbReference type="PROSITE" id="PS50932">
    <property type="entry name" value="HTH_LACI_2"/>
    <property type="match status" value="1"/>
</dbReference>
<reference evidence="5 6" key="1">
    <citation type="submission" date="2018-05" db="EMBL/GenBank/DDBJ databases">
        <authorList>
            <person name="Goeker M."/>
            <person name="Huntemann M."/>
            <person name="Clum A."/>
            <person name="Pillay M."/>
            <person name="Palaniappan K."/>
            <person name="Varghese N."/>
            <person name="Mikhailova N."/>
            <person name="Stamatis D."/>
            <person name="Reddy T."/>
            <person name="Daum C."/>
            <person name="Shapiro N."/>
            <person name="Ivanova N."/>
            <person name="Kyrpides N."/>
            <person name="Woyke T."/>
        </authorList>
    </citation>
    <scope>NUCLEOTIDE SEQUENCE [LARGE SCALE GENOMIC DNA]</scope>
    <source>
        <strain evidence="5 6">DSM 26524</strain>
    </source>
</reference>
<evidence type="ECO:0000313" key="5">
    <source>
        <dbReference type="EMBL" id="PWJ73551.1"/>
    </source>
</evidence>
<evidence type="ECO:0000256" key="1">
    <source>
        <dbReference type="ARBA" id="ARBA00023015"/>
    </source>
</evidence>
<dbReference type="RefSeq" id="WP_109747730.1">
    <property type="nucleotide sequence ID" value="NZ_CABJAT010000010.1"/>
</dbReference>
<dbReference type="SUPFAM" id="SSF47413">
    <property type="entry name" value="lambda repressor-like DNA-binding domains"/>
    <property type="match status" value="1"/>
</dbReference>
<keyword evidence="6" id="KW-1185">Reference proteome</keyword>
<keyword evidence="2" id="KW-0238">DNA-binding</keyword>
<comment type="caution">
    <text evidence="5">The sequence shown here is derived from an EMBL/GenBank/DDBJ whole genome shotgun (WGS) entry which is preliminary data.</text>
</comment>
<dbReference type="Gene3D" id="3.40.50.2300">
    <property type="match status" value="2"/>
</dbReference>
<dbReference type="GO" id="GO:0003700">
    <property type="term" value="F:DNA-binding transcription factor activity"/>
    <property type="evidence" value="ECO:0007669"/>
    <property type="project" value="TreeGrafter"/>
</dbReference>
<name>A0AB73T0Z4_9FIRM</name>
<dbReference type="PANTHER" id="PTHR30146">
    <property type="entry name" value="LACI-RELATED TRANSCRIPTIONAL REPRESSOR"/>
    <property type="match status" value="1"/>
</dbReference>